<feature type="active site" evidence="10">
    <location>
        <position position="191"/>
    </location>
</feature>
<evidence type="ECO:0000256" key="2">
    <source>
        <dbReference type="ARBA" id="ARBA00011152"/>
    </source>
</evidence>
<keyword evidence="10" id="KW-0963">Cytoplasm</keyword>
<evidence type="ECO:0000313" key="13">
    <source>
        <dbReference type="Proteomes" id="UP000618943"/>
    </source>
</evidence>
<sequence length="217" mass="24096">MKIGIIDYGMGNLFSVEQAIKRLGCNVLVSDDKEVLLAADALILPGVGAFQDAMKRLQEMNLVSLIDEVVKSNKPLLGICLGMQLLFEESEENGYGRGLGIFKGRIECFAGLDEDGKAYRVPHMGWNELQFVQRPDWLGEIEFPDEHYVYFVHSYFAANVDQADLVAFANYGNVDVPGIVQRGSITGMQFHPEKSGEFGVFLLKKWLDGVEKGVVAK</sequence>
<evidence type="ECO:0000256" key="3">
    <source>
        <dbReference type="ARBA" id="ARBA00022605"/>
    </source>
</evidence>
<proteinExistence type="inferred from homology"/>
<comment type="function">
    <text evidence="10">IGPS catalyzes the conversion of PRFAR and glutamine to IGP, AICAR and glutamate. The HisH subunit catalyzes the hydrolysis of glutamine to glutamate and ammonia as part of the synthesis of IGP and AICAR. The resulting ammonia molecule is channeled to the active site of HisF.</text>
</comment>
<name>A0ABS1H9A4_9BACL</name>
<evidence type="ECO:0000256" key="5">
    <source>
        <dbReference type="ARBA" id="ARBA00022962"/>
    </source>
</evidence>
<dbReference type="PANTHER" id="PTHR42701:SF1">
    <property type="entry name" value="IMIDAZOLE GLYCEROL PHOSPHATE SYNTHASE SUBUNIT HISH"/>
    <property type="match status" value="1"/>
</dbReference>
<keyword evidence="5 10" id="KW-0315">Glutamine amidotransferase</keyword>
<dbReference type="RefSeq" id="WP_200749546.1">
    <property type="nucleotide sequence ID" value="NZ_JAEOAH010000022.1"/>
</dbReference>
<comment type="caution">
    <text evidence="12">The sequence shown here is derived from an EMBL/GenBank/DDBJ whole genome shotgun (WGS) entry which is preliminary data.</text>
</comment>
<dbReference type="InterPro" id="IPR017926">
    <property type="entry name" value="GATASE"/>
</dbReference>
<keyword evidence="4 10" id="KW-0378">Hydrolase</keyword>
<keyword evidence="7 10" id="KW-0456">Lyase</keyword>
<dbReference type="PROSITE" id="PS51273">
    <property type="entry name" value="GATASE_TYPE_1"/>
    <property type="match status" value="1"/>
</dbReference>
<comment type="subunit">
    <text evidence="2 10">Heterodimer of HisH and HisF.</text>
</comment>
<evidence type="ECO:0000256" key="4">
    <source>
        <dbReference type="ARBA" id="ARBA00022801"/>
    </source>
</evidence>
<dbReference type="InterPro" id="IPR029062">
    <property type="entry name" value="Class_I_gatase-like"/>
</dbReference>
<evidence type="ECO:0000259" key="11">
    <source>
        <dbReference type="Pfam" id="PF00117"/>
    </source>
</evidence>
<protein>
    <recommendedName>
        <fullName evidence="10">Imidazole glycerol phosphate synthase subunit HisH</fullName>
        <ecNumber evidence="10">4.3.2.10</ecNumber>
    </recommendedName>
    <alternativeName>
        <fullName evidence="10">IGP synthase glutaminase subunit</fullName>
        <ecNumber evidence="10">3.5.1.2</ecNumber>
    </alternativeName>
    <alternativeName>
        <fullName evidence="10">IGP synthase subunit HisH</fullName>
    </alternativeName>
    <alternativeName>
        <fullName evidence="10">ImGP synthase subunit HisH</fullName>
        <shortName evidence="10">IGPS subunit HisH</shortName>
    </alternativeName>
</protein>
<feature type="active site" evidence="10">
    <location>
        <position position="193"/>
    </location>
</feature>
<keyword evidence="6 10" id="KW-0368">Histidine biosynthesis</keyword>
<feature type="active site" description="Nucleophile" evidence="10">
    <location>
        <position position="80"/>
    </location>
</feature>
<comment type="subcellular location">
    <subcellularLocation>
        <location evidence="10">Cytoplasm</location>
    </subcellularLocation>
</comment>
<dbReference type="PANTHER" id="PTHR42701">
    <property type="entry name" value="IMIDAZOLE GLYCEROL PHOSPHATE SYNTHASE SUBUNIT HISH"/>
    <property type="match status" value="1"/>
</dbReference>
<keyword evidence="3 10" id="KW-0028">Amino-acid biosynthesis</keyword>
<keyword evidence="13" id="KW-1185">Reference proteome</keyword>
<accession>A0ABS1H9A4</accession>
<dbReference type="Pfam" id="PF00117">
    <property type="entry name" value="GATase"/>
    <property type="match status" value="1"/>
</dbReference>
<reference evidence="12 13" key="1">
    <citation type="submission" date="2020-12" db="EMBL/GenBank/DDBJ databases">
        <title>YIM B01967 draft genome.</title>
        <authorList>
            <person name="Yan X."/>
        </authorList>
    </citation>
    <scope>NUCLEOTIDE SEQUENCE [LARGE SCALE GENOMIC DNA]</scope>
    <source>
        <strain evidence="12 13">YIM B01967</strain>
    </source>
</reference>
<evidence type="ECO:0000313" key="12">
    <source>
        <dbReference type="EMBL" id="MBK3495998.1"/>
    </source>
</evidence>
<gene>
    <name evidence="10 12" type="primary">hisH</name>
    <name evidence="12" type="ORF">JFL43_14230</name>
</gene>
<feature type="domain" description="Glutamine amidotransferase" evidence="11">
    <location>
        <begin position="5"/>
        <end position="196"/>
    </location>
</feature>
<dbReference type="Proteomes" id="UP000618943">
    <property type="component" value="Unassembled WGS sequence"/>
</dbReference>
<dbReference type="EC" id="3.5.1.2" evidence="10"/>
<dbReference type="InterPro" id="IPR010139">
    <property type="entry name" value="Imidazole-glycPsynth_HisH"/>
</dbReference>
<organism evidence="12 13">
    <name type="scientific">Viridibacillus soli</name>
    <dbReference type="NCBI Taxonomy" id="2798301"/>
    <lineage>
        <taxon>Bacteria</taxon>
        <taxon>Bacillati</taxon>
        <taxon>Bacillota</taxon>
        <taxon>Bacilli</taxon>
        <taxon>Bacillales</taxon>
        <taxon>Caryophanaceae</taxon>
        <taxon>Viridibacillus</taxon>
    </lineage>
</organism>
<evidence type="ECO:0000256" key="8">
    <source>
        <dbReference type="ARBA" id="ARBA00047838"/>
    </source>
</evidence>
<dbReference type="NCBIfam" id="TIGR01855">
    <property type="entry name" value="IMP_synth_hisH"/>
    <property type="match status" value="1"/>
</dbReference>
<evidence type="ECO:0000256" key="7">
    <source>
        <dbReference type="ARBA" id="ARBA00023239"/>
    </source>
</evidence>
<dbReference type="HAMAP" id="MF_00278">
    <property type="entry name" value="HisH"/>
    <property type="match status" value="1"/>
</dbReference>
<evidence type="ECO:0000256" key="6">
    <source>
        <dbReference type="ARBA" id="ARBA00023102"/>
    </source>
</evidence>
<comment type="catalytic activity">
    <reaction evidence="8 10">
        <text>5-[(5-phospho-1-deoxy-D-ribulos-1-ylimino)methylamino]-1-(5-phospho-beta-D-ribosyl)imidazole-4-carboxamide + L-glutamine = D-erythro-1-(imidazol-4-yl)glycerol 3-phosphate + 5-amino-1-(5-phospho-beta-D-ribosyl)imidazole-4-carboxamide + L-glutamate + H(+)</text>
        <dbReference type="Rhea" id="RHEA:24793"/>
        <dbReference type="ChEBI" id="CHEBI:15378"/>
        <dbReference type="ChEBI" id="CHEBI:29985"/>
        <dbReference type="ChEBI" id="CHEBI:58278"/>
        <dbReference type="ChEBI" id="CHEBI:58359"/>
        <dbReference type="ChEBI" id="CHEBI:58475"/>
        <dbReference type="ChEBI" id="CHEBI:58525"/>
        <dbReference type="EC" id="4.3.2.10"/>
    </reaction>
</comment>
<dbReference type="PIRSF" id="PIRSF000495">
    <property type="entry name" value="Amidotransf_hisH"/>
    <property type="match status" value="1"/>
</dbReference>
<evidence type="ECO:0000256" key="10">
    <source>
        <dbReference type="HAMAP-Rule" id="MF_00278"/>
    </source>
</evidence>
<dbReference type="EC" id="4.3.2.10" evidence="10"/>
<dbReference type="Gene3D" id="3.40.50.880">
    <property type="match status" value="1"/>
</dbReference>
<dbReference type="CDD" id="cd01748">
    <property type="entry name" value="GATase1_IGP_Synthase"/>
    <property type="match status" value="1"/>
</dbReference>
<comment type="catalytic activity">
    <reaction evidence="9 10">
        <text>L-glutamine + H2O = L-glutamate + NH4(+)</text>
        <dbReference type="Rhea" id="RHEA:15889"/>
        <dbReference type="ChEBI" id="CHEBI:15377"/>
        <dbReference type="ChEBI" id="CHEBI:28938"/>
        <dbReference type="ChEBI" id="CHEBI:29985"/>
        <dbReference type="ChEBI" id="CHEBI:58359"/>
        <dbReference type="EC" id="3.5.1.2"/>
    </reaction>
</comment>
<evidence type="ECO:0000256" key="1">
    <source>
        <dbReference type="ARBA" id="ARBA00005091"/>
    </source>
</evidence>
<evidence type="ECO:0000256" key="9">
    <source>
        <dbReference type="ARBA" id="ARBA00049534"/>
    </source>
</evidence>
<dbReference type="EMBL" id="JAEOAH010000022">
    <property type="protein sequence ID" value="MBK3495998.1"/>
    <property type="molecule type" value="Genomic_DNA"/>
</dbReference>
<dbReference type="SUPFAM" id="SSF52317">
    <property type="entry name" value="Class I glutamine amidotransferase-like"/>
    <property type="match status" value="1"/>
</dbReference>
<comment type="pathway">
    <text evidence="1 10">Amino-acid biosynthesis; L-histidine biosynthesis; L-histidine from 5-phospho-alpha-D-ribose 1-diphosphate: step 5/9.</text>
</comment>